<dbReference type="PROSITE" id="PS00150">
    <property type="entry name" value="ACYLPHOSPHATASE_1"/>
    <property type="match status" value="1"/>
</dbReference>
<keyword evidence="11" id="KW-0378">Hydrolase</keyword>
<dbReference type="PROSITE" id="PS51160">
    <property type="entry name" value="ACYLPHOSPHATASE_3"/>
    <property type="match status" value="1"/>
</dbReference>
<keyword evidence="4" id="KW-0436">Ligase</keyword>
<dbReference type="UniPathway" id="UPA00335"/>
<evidence type="ECO:0000256" key="1">
    <source>
        <dbReference type="ARBA" id="ARBA00004711"/>
    </source>
</evidence>
<dbReference type="EMBL" id="FQZM01000015">
    <property type="protein sequence ID" value="SHI94987.1"/>
    <property type="molecule type" value="Genomic_DNA"/>
</dbReference>
<dbReference type="Gene3D" id="3.30.110.120">
    <property type="match status" value="1"/>
</dbReference>
<dbReference type="STRING" id="1121432.SAMN02745219_01431"/>
<proteinExistence type="inferred from homology"/>
<evidence type="ECO:0000313" key="14">
    <source>
        <dbReference type="EMBL" id="SHI94987.1"/>
    </source>
</evidence>
<dbReference type="PIRSF" id="PIRSF006256">
    <property type="entry name" value="CMPcnvr_hdrg_mat"/>
    <property type="match status" value="1"/>
</dbReference>
<dbReference type="Pfam" id="PF07503">
    <property type="entry name" value="zf-HYPF"/>
    <property type="match status" value="2"/>
</dbReference>
<dbReference type="InterPro" id="IPR006070">
    <property type="entry name" value="Sua5-like_dom"/>
</dbReference>
<gene>
    <name evidence="14" type="ORF">SAMN02745219_01431</name>
</gene>
<keyword evidence="14" id="KW-0808">Transferase</keyword>
<keyword evidence="5" id="KW-0479">Metal-binding</keyword>
<dbReference type="GO" id="GO:0003725">
    <property type="term" value="F:double-stranded RNA binding"/>
    <property type="evidence" value="ECO:0007669"/>
    <property type="project" value="InterPro"/>
</dbReference>
<reference evidence="15" key="1">
    <citation type="submission" date="2016-11" db="EMBL/GenBank/DDBJ databases">
        <authorList>
            <person name="Varghese N."/>
            <person name="Submissions S."/>
        </authorList>
    </citation>
    <scope>NUCLEOTIDE SEQUENCE [LARGE SCALE GENOMIC DNA]</scope>
    <source>
        <strain evidence="15">DSM 16057</strain>
    </source>
</reference>
<dbReference type="PANTHER" id="PTHR42959">
    <property type="entry name" value="CARBAMOYLTRANSFERASE"/>
    <property type="match status" value="1"/>
</dbReference>
<dbReference type="NCBIfam" id="TIGR00143">
    <property type="entry name" value="hypF"/>
    <property type="match status" value="1"/>
</dbReference>
<comment type="catalytic activity">
    <reaction evidence="8 11">
        <text>an acyl phosphate + H2O = a carboxylate + phosphate + H(+)</text>
        <dbReference type="Rhea" id="RHEA:14965"/>
        <dbReference type="ChEBI" id="CHEBI:15377"/>
        <dbReference type="ChEBI" id="CHEBI:15378"/>
        <dbReference type="ChEBI" id="CHEBI:29067"/>
        <dbReference type="ChEBI" id="CHEBI:43474"/>
        <dbReference type="ChEBI" id="CHEBI:59918"/>
        <dbReference type="EC" id="3.6.1.7"/>
    </reaction>
</comment>
<dbReference type="InterPro" id="IPR017968">
    <property type="entry name" value="Acylphosphatase_CS"/>
</dbReference>
<evidence type="ECO:0000256" key="3">
    <source>
        <dbReference type="ARBA" id="ARBA00008097"/>
    </source>
</evidence>
<dbReference type="OrthoDB" id="9808093at2"/>
<sequence length="769" mass="84861">MAERCGEGEERIIRHRITVKGIVQGVGFRPFVYNLAEVYGLKGTVLNEGHGVLIEVEGPEEAVRAFTGEVQRRPPRLARINSLTYEVLPPCGYASFIIAASEAGEEKEALVPPDVALCADCARETFDPADRHYHYPFTNCTNCGPRFTIVRDLPYDRPRTSMAAFPMCPECAREYHDPRDRRFHAQPVACPACGPRVELVDGAGHPVPGDWRENAWELLAQGRILAVKSLGGFHLVCDARNRDALVALRRRKGRSAKPFAVMCRDLEAVERYCVVSEQEKELLLSPQAPIVVLQRRPDAGLPEELVLGLKTLGVMLPYTPLHLLLFEGPFDILVMTSGNYSELPLAKDNAAALEELGGIADYFLWHNRDIVNRCDDSLAMVVAGEIILMRRSRGYVPRPVAVPVKDGPVVLGIGGEMKNTFCLLKKNLAFASQHIGELDSIEGEENLFTSLVNFERLLGVKPEVVGYDLHPDYRSSRLAAKIPARVRYGVQHHHAHLVSCLADNGLAEPAIGVILDGTGYGLDGNLWGFEVITGDYLDFTREMHLAYIPLPGGEQAVRHPWRTAVSYLITYLGERGRRVARVLFGDRGRELEVVERLIASGFNSPLSSGCGRFFDAVTALLGVCEKNTYEGQAAIELGGLTLAPEAGKDLEPYPFRIEGEVILPAGTIAGILADTERGRDREFIATRFHNTVLAMVLEAVRRVAQRTGLNLVALSGGTWQNPYLFARAKEELARNGFRVVWHRQVPANDGGLCLGQAVIARMRALKDRG</sequence>
<evidence type="ECO:0000256" key="2">
    <source>
        <dbReference type="ARBA" id="ARBA00005614"/>
    </source>
</evidence>
<dbReference type="GO" id="GO:0051604">
    <property type="term" value="P:protein maturation"/>
    <property type="evidence" value="ECO:0007669"/>
    <property type="project" value="TreeGrafter"/>
</dbReference>
<dbReference type="EC" id="6.2.-.-" evidence="10"/>
<dbReference type="InterPro" id="IPR001792">
    <property type="entry name" value="Acylphosphatase-like_dom"/>
</dbReference>
<dbReference type="InterPro" id="IPR041440">
    <property type="entry name" value="HypF_C"/>
</dbReference>
<dbReference type="GO" id="GO:0016743">
    <property type="term" value="F:carboxyl- or carbamoyltransferase activity"/>
    <property type="evidence" value="ECO:0007669"/>
    <property type="project" value="UniProtKB-UniRule"/>
</dbReference>
<dbReference type="Pfam" id="PF22521">
    <property type="entry name" value="HypF_C_2"/>
    <property type="match status" value="1"/>
</dbReference>
<feature type="active site" evidence="11">
    <location>
        <position position="29"/>
    </location>
</feature>
<dbReference type="Pfam" id="PF17788">
    <property type="entry name" value="HypF_C"/>
    <property type="match status" value="1"/>
</dbReference>
<dbReference type="Gene3D" id="3.30.420.360">
    <property type="match status" value="1"/>
</dbReference>
<dbReference type="Gene3D" id="3.90.870.50">
    <property type="match status" value="1"/>
</dbReference>
<feature type="domain" description="YrdC-like" evidence="13">
    <location>
        <begin position="209"/>
        <end position="394"/>
    </location>
</feature>
<evidence type="ECO:0000256" key="7">
    <source>
        <dbReference type="ARBA" id="ARBA00022833"/>
    </source>
</evidence>
<dbReference type="SUPFAM" id="SSF54975">
    <property type="entry name" value="Acylphosphatase/BLUF domain-like"/>
    <property type="match status" value="1"/>
</dbReference>
<dbReference type="Pfam" id="PF01300">
    <property type="entry name" value="Sua5_yciO_yrdC"/>
    <property type="match status" value="1"/>
</dbReference>
<comment type="catalytic activity">
    <reaction evidence="9">
        <text>C-terminal L-cysteinyl-[HypE protein] + carbamoyl phosphate + ATP + H2O = C-terminal S-carboxamide-L-cysteinyl-[HypE protein] + AMP + phosphate + diphosphate + H(+)</text>
        <dbReference type="Rhea" id="RHEA:55636"/>
        <dbReference type="Rhea" id="RHEA-COMP:14247"/>
        <dbReference type="Rhea" id="RHEA-COMP:14392"/>
        <dbReference type="ChEBI" id="CHEBI:15377"/>
        <dbReference type="ChEBI" id="CHEBI:15378"/>
        <dbReference type="ChEBI" id="CHEBI:30616"/>
        <dbReference type="ChEBI" id="CHEBI:33019"/>
        <dbReference type="ChEBI" id="CHEBI:43474"/>
        <dbReference type="ChEBI" id="CHEBI:58228"/>
        <dbReference type="ChEBI" id="CHEBI:76913"/>
        <dbReference type="ChEBI" id="CHEBI:139126"/>
        <dbReference type="ChEBI" id="CHEBI:456215"/>
    </reaction>
</comment>
<evidence type="ECO:0000259" key="12">
    <source>
        <dbReference type="PROSITE" id="PS51160"/>
    </source>
</evidence>
<dbReference type="GO" id="GO:0016874">
    <property type="term" value="F:ligase activity"/>
    <property type="evidence" value="ECO:0007669"/>
    <property type="project" value="UniProtKB-UniRule"/>
</dbReference>
<keyword evidence="6" id="KW-0863">Zinc-finger</keyword>
<dbReference type="AlphaFoldDB" id="A0A1M6FBE4"/>
<evidence type="ECO:0000256" key="9">
    <source>
        <dbReference type="ARBA" id="ARBA00048220"/>
    </source>
</evidence>
<organism evidence="14 15">
    <name type="scientific">Desulfofundulus thermosubterraneus DSM 16057</name>
    <dbReference type="NCBI Taxonomy" id="1121432"/>
    <lineage>
        <taxon>Bacteria</taxon>
        <taxon>Bacillati</taxon>
        <taxon>Bacillota</taxon>
        <taxon>Clostridia</taxon>
        <taxon>Eubacteriales</taxon>
        <taxon>Peptococcaceae</taxon>
        <taxon>Desulfofundulus</taxon>
    </lineage>
</organism>
<dbReference type="InterPro" id="IPR004421">
    <property type="entry name" value="Carbamoyltransferase_HypF"/>
</dbReference>
<dbReference type="Pfam" id="PF00708">
    <property type="entry name" value="Acylphosphatase"/>
    <property type="match status" value="1"/>
</dbReference>
<comment type="similarity">
    <text evidence="3 10">Belongs to the carbamoyltransferase HypF family.</text>
</comment>
<dbReference type="SUPFAM" id="SSF55821">
    <property type="entry name" value="YrdC/RibB"/>
    <property type="match status" value="1"/>
</dbReference>
<comment type="pathway">
    <text evidence="1">Protein modification; [NiFe] hydrogenase maturation.</text>
</comment>
<evidence type="ECO:0000256" key="8">
    <source>
        <dbReference type="ARBA" id="ARBA00047645"/>
    </source>
</evidence>
<dbReference type="InterPro" id="IPR055128">
    <property type="entry name" value="HypF_C_2"/>
</dbReference>
<evidence type="ECO:0000256" key="6">
    <source>
        <dbReference type="ARBA" id="ARBA00022771"/>
    </source>
</evidence>
<keyword evidence="15" id="KW-1185">Reference proteome</keyword>
<comment type="similarity">
    <text evidence="2">Belongs to the acylphosphatase family.</text>
</comment>
<feature type="active site" evidence="11">
    <location>
        <position position="47"/>
    </location>
</feature>
<name>A0A1M6FBE4_9FIRM</name>
<dbReference type="PANTHER" id="PTHR42959:SF1">
    <property type="entry name" value="CARBAMOYLTRANSFERASE HYPF"/>
    <property type="match status" value="1"/>
</dbReference>
<dbReference type="PROSITE" id="PS51163">
    <property type="entry name" value="YRDC"/>
    <property type="match status" value="1"/>
</dbReference>
<evidence type="ECO:0000313" key="15">
    <source>
        <dbReference type="Proteomes" id="UP000184529"/>
    </source>
</evidence>
<dbReference type="RefSeq" id="WP_114281473.1">
    <property type="nucleotide sequence ID" value="NZ_FQZM01000015.1"/>
</dbReference>
<dbReference type="Proteomes" id="UP000184529">
    <property type="component" value="Unassembled WGS sequence"/>
</dbReference>
<protein>
    <recommendedName>
        <fullName evidence="10">Carbamoyltransferase</fullName>
        <ecNumber evidence="10">6.2.-.-</ecNumber>
    </recommendedName>
</protein>
<dbReference type="InterPro" id="IPR017945">
    <property type="entry name" value="DHBP_synth_RibB-like_a/b_dom"/>
</dbReference>
<evidence type="ECO:0000256" key="10">
    <source>
        <dbReference type="PIRNR" id="PIRNR006256"/>
    </source>
</evidence>
<feature type="domain" description="Acylphosphatase-like" evidence="12">
    <location>
        <begin position="14"/>
        <end position="100"/>
    </location>
</feature>
<evidence type="ECO:0000256" key="4">
    <source>
        <dbReference type="ARBA" id="ARBA00022598"/>
    </source>
</evidence>
<evidence type="ECO:0000256" key="5">
    <source>
        <dbReference type="ARBA" id="ARBA00022723"/>
    </source>
</evidence>
<dbReference type="InterPro" id="IPR011125">
    <property type="entry name" value="Znf_HypF"/>
</dbReference>
<dbReference type="GO" id="GO:0003998">
    <property type="term" value="F:acylphosphatase activity"/>
    <property type="evidence" value="ECO:0007669"/>
    <property type="project" value="UniProtKB-EC"/>
</dbReference>
<keyword evidence="7" id="KW-0862">Zinc</keyword>
<accession>A0A1M6FBE4</accession>
<dbReference type="Gene3D" id="3.30.420.40">
    <property type="match status" value="1"/>
</dbReference>
<dbReference type="GO" id="GO:0008270">
    <property type="term" value="F:zinc ion binding"/>
    <property type="evidence" value="ECO:0007669"/>
    <property type="project" value="UniProtKB-KW"/>
</dbReference>
<evidence type="ECO:0000256" key="11">
    <source>
        <dbReference type="PROSITE-ProRule" id="PRU00520"/>
    </source>
</evidence>
<evidence type="ECO:0000259" key="13">
    <source>
        <dbReference type="PROSITE" id="PS51163"/>
    </source>
</evidence>
<dbReference type="InterPro" id="IPR036046">
    <property type="entry name" value="Acylphosphatase-like_dom_sf"/>
</dbReference>
<dbReference type="InterPro" id="IPR051060">
    <property type="entry name" value="Carbamoyltrans_HypF-like"/>
</dbReference>